<dbReference type="InterPro" id="IPR038752">
    <property type="entry name" value="IQCH"/>
</dbReference>
<feature type="domain" description="IQCH-like ATP-grasp" evidence="3">
    <location>
        <begin position="728"/>
        <end position="993"/>
    </location>
</feature>
<comment type="caution">
    <text evidence="4">The sequence shown here is derived from an EMBL/GenBank/DDBJ whole genome shotgun (WGS) entry which is preliminary data.</text>
</comment>
<dbReference type="AlphaFoldDB" id="A0AAW1AWQ2"/>
<dbReference type="EMBL" id="JAOTOJ010000012">
    <property type="protein sequence ID" value="KAK9394177.1"/>
    <property type="molecule type" value="Genomic_DNA"/>
</dbReference>
<accession>A0AAW1AWQ2</accession>
<protein>
    <submittedName>
        <fullName evidence="4">IQ domain-containing protein H</fullName>
    </submittedName>
</protein>
<dbReference type="CDD" id="cd23767">
    <property type="entry name" value="IQCD"/>
    <property type="match status" value="1"/>
</dbReference>
<name>A0AAW1AWQ2_CROAD</name>
<proteinExistence type="predicted"/>
<dbReference type="InterPro" id="IPR000048">
    <property type="entry name" value="IQ_motif_EF-hand-BS"/>
</dbReference>
<feature type="region of interest" description="Disordered" evidence="2">
    <location>
        <begin position="309"/>
        <end position="357"/>
    </location>
</feature>
<keyword evidence="1" id="KW-0175">Coiled coil</keyword>
<feature type="region of interest" description="Disordered" evidence="2">
    <location>
        <begin position="1"/>
        <end position="32"/>
    </location>
</feature>
<evidence type="ECO:0000256" key="1">
    <source>
        <dbReference type="SAM" id="Coils"/>
    </source>
</evidence>
<dbReference type="Pfam" id="PF24923">
    <property type="entry name" value="ATP-grasp_IQCH"/>
    <property type="match status" value="1"/>
</dbReference>
<evidence type="ECO:0000313" key="5">
    <source>
        <dbReference type="Proteomes" id="UP001474421"/>
    </source>
</evidence>
<evidence type="ECO:0000313" key="4">
    <source>
        <dbReference type="EMBL" id="KAK9394177.1"/>
    </source>
</evidence>
<dbReference type="PANTHER" id="PTHR14465">
    <property type="entry name" value="IQ DOMAIN-CONTAINING PROTEIN H"/>
    <property type="match status" value="1"/>
</dbReference>
<gene>
    <name evidence="4" type="ORF">NXF25_015840</name>
</gene>
<keyword evidence="5" id="KW-1185">Reference proteome</keyword>
<evidence type="ECO:0000259" key="3">
    <source>
        <dbReference type="Pfam" id="PF24923"/>
    </source>
</evidence>
<dbReference type="PROSITE" id="PS50096">
    <property type="entry name" value="IQ"/>
    <property type="match status" value="1"/>
</dbReference>
<sequence>MKQRHLRASFLSRTESGAGPSSHCYGRSPPSDGLVVHARAARPVARRRGGVAPGDLPRSAGGGFAMAGAAGPGVELGGVLVQVQEDLQQLKEQLRDFSHDWEAAEAESLELVVERAENRLRKHAEKYLNAVNRSVLTIFPADDAELSSRQISKWGIPLEPSPKEIAFPKVPTTAPPARAALPPASSSGSKHKLSMMMRILCDPRHVYHRSIVNQNYGVSLPLVNRRETAYAPTQKIAKGVTGNNLSVAPPSSRLNNIRSAVPISEKDAEKGILNLIERGLIPRAARITLEKPPILPKPVPLHEFQTKHKKVDADGARQTEKVEAAPLPSQKPSQVSEYAAEGGKEKKGTKGSIAPPPSCISVISSKRLKQQQLLQAMRLRRSASPSVSLAKTPETMPPETFKKVAFEFEIPVCNGVIDYAASDLVQFKQYCCLLWGSVFSFLQQVETLTKDYAVPLAIVTGKKVMDLIPDFELSQRAVREEILSVLKNISTVQKFLKQPGRRYKGQNGTEKAATKIQAMWRCYRLRTSYIGFRHRQWASGIIAISWLIHAHLQRVRKSLKESRQRHLENFHLRTKHLAANWNRIRSSRRTIIHIPSLGYKQSLREADPDFAVHQGSQFGRLCEIRELSEELLRYYNKFLGLQPAVRSGNPEDIADLRDRFKILTPEAINSFPNRPMSLATFMKYSPRTIKRVKNLVQGKEAYIVGGLLNQDDLEVADVLDMPILGSDPEVAHLYSTKSGNKRVFDAAGVPVPPGQQDIYSRQQMIEVLSQLIVDNPEVQRWVFKVDNEFGGNGTAFCDITKHLKCYPWIMKERHRYGPEIWNKRWAHEPALVKLSQELPGLLAQHAQAVNGKRFPTWGKFLQTFVSQGGVIEAFPPSDSLTSLTVDMLIEPTGEVTMVSCGDQFHADSPLRSSGTTLPQASVEPELLNLLCFKIGEACKSRGVVGYFSIDFVTFIHPQTLRQQVWAIDLDLHYSDHLAMTQVALYVTEGTFNCASSRFQVQLPPKKPLDLPLQKEQTQPTSLVSRHILLSSSIKNGSLSFIYYNVFLQMCKAHGIGYDVRLKEGTIFILFEDQKRNTFGMITIGEHLQGVLMTFAQHLFIIYQELSAPNMHAETNFKGAIQDIERILGVTEQNKLKFEEEKEALKAKTSKK</sequence>
<organism evidence="4 5">
    <name type="scientific">Crotalus adamanteus</name>
    <name type="common">Eastern diamondback rattlesnake</name>
    <dbReference type="NCBI Taxonomy" id="8729"/>
    <lineage>
        <taxon>Eukaryota</taxon>
        <taxon>Metazoa</taxon>
        <taxon>Chordata</taxon>
        <taxon>Craniata</taxon>
        <taxon>Vertebrata</taxon>
        <taxon>Euteleostomi</taxon>
        <taxon>Lepidosauria</taxon>
        <taxon>Squamata</taxon>
        <taxon>Bifurcata</taxon>
        <taxon>Unidentata</taxon>
        <taxon>Episquamata</taxon>
        <taxon>Toxicofera</taxon>
        <taxon>Serpentes</taxon>
        <taxon>Colubroidea</taxon>
        <taxon>Viperidae</taxon>
        <taxon>Crotalinae</taxon>
        <taxon>Crotalus</taxon>
    </lineage>
</organism>
<evidence type="ECO:0000256" key="2">
    <source>
        <dbReference type="SAM" id="MobiDB-lite"/>
    </source>
</evidence>
<dbReference type="InterPro" id="IPR056855">
    <property type="entry name" value="ATP-grasp_IQCH"/>
</dbReference>
<dbReference type="Proteomes" id="UP001474421">
    <property type="component" value="Unassembled WGS sequence"/>
</dbReference>
<dbReference type="Pfam" id="PF00612">
    <property type="entry name" value="IQ"/>
    <property type="match status" value="1"/>
</dbReference>
<feature type="coiled-coil region" evidence="1">
    <location>
        <begin position="80"/>
        <end position="133"/>
    </location>
</feature>
<dbReference type="PANTHER" id="PTHR14465:SF0">
    <property type="entry name" value="IQ DOMAIN-CONTAINING PROTEIN H"/>
    <property type="match status" value="1"/>
</dbReference>
<feature type="compositionally biased region" description="Basic and acidic residues" evidence="2">
    <location>
        <begin position="311"/>
        <end position="323"/>
    </location>
</feature>
<reference evidence="4 5" key="1">
    <citation type="journal article" date="2024" name="Proc. Natl. Acad. Sci. U.S.A.">
        <title>The genetic regulatory architecture and epigenomic basis for age-related changes in rattlesnake venom.</title>
        <authorList>
            <person name="Hogan M.P."/>
            <person name="Holding M.L."/>
            <person name="Nystrom G.S."/>
            <person name="Colston T.J."/>
            <person name="Bartlett D.A."/>
            <person name="Mason A.J."/>
            <person name="Ellsworth S.A."/>
            <person name="Rautsaw R.M."/>
            <person name="Lawrence K.C."/>
            <person name="Strickland J.L."/>
            <person name="He B."/>
            <person name="Fraser P."/>
            <person name="Margres M.J."/>
            <person name="Gilbert D.M."/>
            <person name="Gibbs H.L."/>
            <person name="Parkinson C.L."/>
            <person name="Rokyta D.R."/>
        </authorList>
    </citation>
    <scope>NUCLEOTIDE SEQUENCE [LARGE SCALE GENOMIC DNA]</scope>
    <source>
        <strain evidence="4">DRR0105</strain>
    </source>
</reference>